<sequence length="122" mass="13623">MRFLRKESAFDCIPICCLNKISCISHKVRAEEREVMVCLMFAATLGVPKFKHAHYTDFIVFPRSQPTEFGPQILAQGGMKCSKRSQQLGDSGGAPALLYLLQTTRLDSFSSEVASFEHLLPP</sequence>
<name>A0AAV4WLS7_9ARAC</name>
<dbReference type="Proteomes" id="UP001054837">
    <property type="component" value="Unassembled WGS sequence"/>
</dbReference>
<gene>
    <name evidence="1" type="ORF">CDAR_466001</name>
</gene>
<comment type="caution">
    <text evidence="1">The sequence shown here is derived from an EMBL/GenBank/DDBJ whole genome shotgun (WGS) entry which is preliminary data.</text>
</comment>
<keyword evidence="2" id="KW-1185">Reference proteome</keyword>
<dbReference type="EMBL" id="BPLQ01014851">
    <property type="protein sequence ID" value="GIY83767.1"/>
    <property type="molecule type" value="Genomic_DNA"/>
</dbReference>
<evidence type="ECO:0000313" key="1">
    <source>
        <dbReference type="EMBL" id="GIY83767.1"/>
    </source>
</evidence>
<accession>A0AAV4WLS7</accession>
<dbReference type="AlphaFoldDB" id="A0AAV4WLS7"/>
<organism evidence="1 2">
    <name type="scientific">Caerostris darwini</name>
    <dbReference type="NCBI Taxonomy" id="1538125"/>
    <lineage>
        <taxon>Eukaryota</taxon>
        <taxon>Metazoa</taxon>
        <taxon>Ecdysozoa</taxon>
        <taxon>Arthropoda</taxon>
        <taxon>Chelicerata</taxon>
        <taxon>Arachnida</taxon>
        <taxon>Araneae</taxon>
        <taxon>Araneomorphae</taxon>
        <taxon>Entelegynae</taxon>
        <taxon>Araneoidea</taxon>
        <taxon>Araneidae</taxon>
        <taxon>Caerostris</taxon>
    </lineage>
</organism>
<proteinExistence type="predicted"/>
<reference evidence="1 2" key="1">
    <citation type="submission" date="2021-06" db="EMBL/GenBank/DDBJ databases">
        <title>Caerostris darwini draft genome.</title>
        <authorList>
            <person name="Kono N."/>
            <person name="Arakawa K."/>
        </authorList>
    </citation>
    <scope>NUCLEOTIDE SEQUENCE [LARGE SCALE GENOMIC DNA]</scope>
</reference>
<protein>
    <submittedName>
        <fullName evidence="1">Uncharacterized protein</fullName>
    </submittedName>
</protein>
<evidence type="ECO:0000313" key="2">
    <source>
        <dbReference type="Proteomes" id="UP001054837"/>
    </source>
</evidence>